<evidence type="ECO:0000256" key="1">
    <source>
        <dbReference type="SAM" id="Phobius"/>
    </source>
</evidence>
<dbReference type="OrthoDB" id="6712169at2"/>
<proteinExistence type="predicted"/>
<evidence type="ECO:0000313" key="2">
    <source>
        <dbReference type="EMBL" id="RLK56226.1"/>
    </source>
</evidence>
<dbReference type="Pfam" id="PF15956">
    <property type="entry name" value="DUF4760"/>
    <property type="match status" value="1"/>
</dbReference>
<evidence type="ECO:0000313" key="3">
    <source>
        <dbReference type="Proteomes" id="UP000274786"/>
    </source>
</evidence>
<organism evidence="2 3">
    <name type="scientific">Stenotrophomonas rhizophila</name>
    <dbReference type="NCBI Taxonomy" id="216778"/>
    <lineage>
        <taxon>Bacteria</taxon>
        <taxon>Pseudomonadati</taxon>
        <taxon>Pseudomonadota</taxon>
        <taxon>Gammaproteobacteria</taxon>
        <taxon>Lysobacterales</taxon>
        <taxon>Lysobacteraceae</taxon>
        <taxon>Stenotrophomonas</taxon>
    </lineage>
</organism>
<dbReference type="AlphaFoldDB" id="A0A498CEJ9"/>
<accession>A0A498CEJ9</accession>
<dbReference type="Proteomes" id="UP000274786">
    <property type="component" value="Unassembled WGS sequence"/>
</dbReference>
<dbReference type="RefSeq" id="WP_121037185.1">
    <property type="nucleotide sequence ID" value="NZ_RCDC01000004.1"/>
</dbReference>
<reference evidence="2 3" key="1">
    <citation type="submission" date="2018-10" db="EMBL/GenBank/DDBJ databases">
        <title>Comparative analysis of microorganisms from saline springs in Andes Mountain Range, Colombia.</title>
        <authorList>
            <person name="Rubin E."/>
        </authorList>
    </citation>
    <scope>NUCLEOTIDE SEQUENCE [LARGE SCALE GENOMIC DNA]</scope>
    <source>
        <strain evidence="2 3">USBA GBX 843</strain>
    </source>
</reference>
<gene>
    <name evidence="2" type="ORF">BCL79_0609</name>
</gene>
<keyword evidence="1" id="KW-1133">Transmembrane helix</keyword>
<name>A0A498CEJ9_9GAMM</name>
<keyword evidence="1" id="KW-0472">Membrane</keyword>
<dbReference type="EMBL" id="RCDC01000004">
    <property type="protein sequence ID" value="RLK56226.1"/>
    <property type="molecule type" value="Genomic_DNA"/>
</dbReference>
<feature type="transmembrane region" description="Helical" evidence="1">
    <location>
        <begin position="12"/>
        <end position="30"/>
    </location>
</feature>
<protein>
    <submittedName>
        <fullName evidence="2">Uncharacterized protein DUF4760</fullName>
    </submittedName>
</protein>
<keyword evidence="1" id="KW-0812">Transmembrane</keyword>
<dbReference type="InterPro" id="IPR031876">
    <property type="entry name" value="DUF4760"/>
</dbReference>
<comment type="caution">
    <text evidence="2">The sequence shown here is derived from an EMBL/GenBank/DDBJ whole genome shotgun (WGS) entry which is preliminary data.</text>
</comment>
<sequence>MEWLKELLASEAFRGAMIGLGVVVAILSVLTSRKIAKRKQVADMLFASRGDDKLQVGCRVARDLHQAKNKNLRMMLDDPEHTKETNEILYVLNHFETVSVGIKNDIYDEKMVKDAWCTMMCNTFEYSKPLVEAMRGKYGKPTIFQEYELLVARWATSQVKHRKTW</sequence>